<dbReference type="PANTHER" id="PTHR43757:SF2">
    <property type="entry name" value="AMINOMETHYLTRANSFERASE, MITOCHONDRIAL"/>
    <property type="match status" value="1"/>
</dbReference>
<comment type="similarity">
    <text evidence="1">Belongs to the GcvT family.</text>
</comment>
<dbReference type="SUPFAM" id="SSF101790">
    <property type="entry name" value="Aminomethyltransferase beta-barrel domain"/>
    <property type="match status" value="1"/>
</dbReference>
<dbReference type="NCBIfam" id="NF001567">
    <property type="entry name" value="PRK00389.1"/>
    <property type="match status" value="1"/>
</dbReference>
<dbReference type="Gene3D" id="3.30.1360.120">
    <property type="entry name" value="Probable tRNA modification gtpase trme, domain 1"/>
    <property type="match status" value="1"/>
</dbReference>
<dbReference type="SUPFAM" id="SSF103025">
    <property type="entry name" value="Folate-binding domain"/>
    <property type="match status" value="1"/>
</dbReference>
<dbReference type="InterPro" id="IPR028896">
    <property type="entry name" value="GcvT/YgfZ/DmdA"/>
</dbReference>
<feature type="domain" description="Aminomethyltransferase C-terminal" evidence="9">
    <location>
        <begin position="280"/>
        <end position="353"/>
    </location>
</feature>
<dbReference type="Pfam" id="PF08669">
    <property type="entry name" value="GCV_T_C"/>
    <property type="match status" value="1"/>
</dbReference>
<evidence type="ECO:0000256" key="4">
    <source>
        <dbReference type="ARBA" id="ARBA00022679"/>
    </source>
</evidence>
<evidence type="ECO:0000256" key="3">
    <source>
        <dbReference type="ARBA" id="ARBA00022576"/>
    </source>
</evidence>
<dbReference type="RefSeq" id="WP_269818633.1">
    <property type="nucleotide sequence ID" value="NZ_CP114976.1"/>
</dbReference>
<proteinExistence type="inferred from homology"/>
<dbReference type="Gene3D" id="2.40.30.110">
    <property type="entry name" value="Aminomethyltransferase beta-barrel domains"/>
    <property type="match status" value="1"/>
</dbReference>
<dbReference type="InterPro" id="IPR006222">
    <property type="entry name" value="GCVT_N"/>
</dbReference>
<keyword evidence="3" id="KW-0032">Aminotransferase</keyword>
<keyword evidence="11" id="KW-1185">Reference proteome</keyword>
<dbReference type="PIRSF" id="PIRSF006487">
    <property type="entry name" value="GcvT"/>
    <property type="match status" value="1"/>
</dbReference>
<evidence type="ECO:0000256" key="6">
    <source>
        <dbReference type="ARBA" id="ARBA00047665"/>
    </source>
</evidence>
<evidence type="ECO:0000313" key="10">
    <source>
        <dbReference type="EMBL" id="WBE25691.1"/>
    </source>
</evidence>
<dbReference type="InterPro" id="IPR006223">
    <property type="entry name" value="GcvT"/>
</dbReference>
<evidence type="ECO:0000256" key="2">
    <source>
        <dbReference type="ARBA" id="ARBA00012616"/>
    </source>
</evidence>
<reference evidence="10 11" key="1">
    <citation type="submission" date="2022-12" db="EMBL/GenBank/DDBJ databases">
        <title>Coexistence and Characterization of a Novel Tigecycline Resistance gene tet(X) variant and blaNDM-1 in a Pseudomonas caeni Isolate of Chicken Origin.</title>
        <authorList>
            <person name="Lu X."/>
            <person name="Zhang L."/>
            <person name="Li R."/>
            <person name="Wang Z."/>
        </authorList>
    </citation>
    <scope>NUCLEOTIDE SEQUENCE [LARGE SCALE GENOMIC DNA]</scope>
    <source>
        <strain evidence="10 11">CE14</strain>
    </source>
</reference>
<dbReference type="Gene3D" id="3.30.70.1400">
    <property type="entry name" value="Aminomethyltransferase beta-barrel domains"/>
    <property type="match status" value="1"/>
</dbReference>
<sequence length="360" mass="39766">MGLRTPLYDMHLALGAKMVDFNGWDMPLHYGSQVEEHHHVRKECGVFDISHMSIFDLQGAQAQALLQHLLSNNVALLTSVGSAQHSLLLNEQGGVIDDVMVFRTAEGYRLVSNAVTRARVQAWLQQHAADFACTVHWRNDLCLFSIQGPLARERLAPILNSTRAALMQSLQHHQAAQEGDWFISCTGYTGEDGIEIMLPATQATDFINELVGAGITPIGIGARDTLRLEAGFNLYGFDTNEQVSPLTVNMEHLICWEPQTRDFIGRQTLQAQLDQGVTEKLVGLVLEERGVLRAGQPVRVNNEISGVITSGSFSPTLGKAIALARVPVTTADRGEVEIRRKWFPVRVVNPRFVRSGKILV</sequence>
<dbReference type="GO" id="GO:0004047">
    <property type="term" value="F:aminomethyltransferase activity"/>
    <property type="evidence" value="ECO:0007669"/>
    <property type="project" value="UniProtKB-EC"/>
</dbReference>
<dbReference type="KEGG" id="dce:O6P33_02275"/>
<evidence type="ECO:0000256" key="1">
    <source>
        <dbReference type="ARBA" id="ARBA00008609"/>
    </source>
</evidence>
<feature type="domain" description="GCVT N-terminal" evidence="8">
    <location>
        <begin position="7"/>
        <end position="255"/>
    </location>
</feature>
<evidence type="ECO:0000256" key="5">
    <source>
        <dbReference type="ARBA" id="ARBA00031395"/>
    </source>
</evidence>
<dbReference type="Gene3D" id="4.10.1250.10">
    <property type="entry name" value="Aminomethyltransferase fragment"/>
    <property type="match status" value="1"/>
</dbReference>
<name>A0AAF0AKP0_9GAMM</name>
<evidence type="ECO:0000313" key="11">
    <source>
        <dbReference type="Proteomes" id="UP001212189"/>
    </source>
</evidence>
<dbReference type="GO" id="GO:0005960">
    <property type="term" value="C:glycine cleavage complex"/>
    <property type="evidence" value="ECO:0007669"/>
    <property type="project" value="InterPro"/>
</dbReference>
<dbReference type="InterPro" id="IPR013977">
    <property type="entry name" value="GcvT_C"/>
</dbReference>
<dbReference type="InterPro" id="IPR029043">
    <property type="entry name" value="GcvT/YgfZ_C"/>
</dbReference>
<gene>
    <name evidence="10" type="primary">gcvT</name>
    <name evidence="10" type="ORF">O6P33_02275</name>
</gene>
<accession>A0AAF0AKP0</accession>
<comment type="catalytic activity">
    <reaction evidence="6">
        <text>N(6)-[(R)-S(8)-aminomethyldihydrolipoyl]-L-lysyl-[protein] + (6S)-5,6,7,8-tetrahydrofolate = N(6)-[(R)-dihydrolipoyl]-L-lysyl-[protein] + (6R)-5,10-methylene-5,6,7,8-tetrahydrofolate + NH4(+)</text>
        <dbReference type="Rhea" id="RHEA:16945"/>
        <dbReference type="Rhea" id="RHEA-COMP:10475"/>
        <dbReference type="Rhea" id="RHEA-COMP:10492"/>
        <dbReference type="ChEBI" id="CHEBI:15636"/>
        <dbReference type="ChEBI" id="CHEBI:28938"/>
        <dbReference type="ChEBI" id="CHEBI:57453"/>
        <dbReference type="ChEBI" id="CHEBI:83100"/>
        <dbReference type="ChEBI" id="CHEBI:83143"/>
        <dbReference type="EC" id="2.1.2.10"/>
    </reaction>
</comment>
<keyword evidence="4 10" id="KW-0808">Transferase</keyword>
<dbReference type="Pfam" id="PF01571">
    <property type="entry name" value="GCV_T"/>
    <property type="match status" value="1"/>
</dbReference>
<evidence type="ECO:0000256" key="7">
    <source>
        <dbReference type="PIRSR" id="PIRSR006487-1"/>
    </source>
</evidence>
<dbReference type="EMBL" id="CP114976">
    <property type="protein sequence ID" value="WBE25691.1"/>
    <property type="molecule type" value="Genomic_DNA"/>
</dbReference>
<protein>
    <recommendedName>
        <fullName evidence="2">aminomethyltransferase</fullName>
        <ecNumber evidence="2">2.1.2.10</ecNumber>
    </recommendedName>
    <alternativeName>
        <fullName evidence="5">Glycine cleavage system T protein</fullName>
    </alternativeName>
</protein>
<evidence type="ECO:0000259" key="8">
    <source>
        <dbReference type="Pfam" id="PF01571"/>
    </source>
</evidence>
<dbReference type="EC" id="2.1.2.10" evidence="2"/>
<dbReference type="NCBIfam" id="TIGR00528">
    <property type="entry name" value="gcvT"/>
    <property type="match status" value="1"/>
</dbReference>
<dbReference type="GO" id="GO:0006546">
    <property type="term" value="P:glycine catabolic process"/>
    <property type="evidence" value="ECO:0007669"/>
    <property type="project" value="InterPro"/>
</dbReference>
<dbReference type="FunFam" id="2.40.30.110:FF:000001">
    <property type="entry name" value="Aminomethyltransferase"/>
    <property type="match status" value="1"/>
</dbReference>
<dbReference type="PANTHER" id="PTHR43757">
    <property type="entry name" value="AMINOMETHYLTRANSFERASE"/>
    <property type="match status" value="1"/>
</dbReference>
<feature type="binding site" evidence="7">
    <location>
        <position position="195"/>
    </location>
    <ligand>
        <name>substrate</name>
    </ligand>
</feature>
<dbReference type="AlphaFoldDB" id="A0AAF0AKP0"/>
<dbReference type="GO" id="GO:0008483">
    <property type="term" value="F:transaminase activity"/>
    <property type="evidence" value="ECO:0007669"/>
    <property type="project" value="UniProtKB-KW"/>
</dbReference>
<evidence type="ECO:0000259" key="9">
    <source>
        <dbReference type="Pfam" id="PF08669"/>
    </source>
</evidence>
<dbReference type="InterPro" id="IPR027266">
    <property type="entry name" value="TrmE/GcvT-like"/>
</dbReference>
<dbReference type="Proteomes" id="UP001212189">
    <property type="component" value="Chromosome"/>
</dbReference>
<organism evidence="10 11">
    <name type="scientific">Denitrificimonas caeni</name>
    <dbReference type="NCBI Taxonomy" id="521720"/>
    <lineage>
        <taxon>Bacteria</taxon>
        <taxon>Pseudomonadati</taxon>
        <taxon>Pseudomonadota</taxon>
        <taxon>Gammaproteobacteria</taxon>
        <taxon>Pseudomonadales</taxon>
        <taxon>Pseudomonadaceae</taxon>
        <taxon>Denitrificimonas</taxon>
    </lineage>
</organism>
<dbReference type="GO" id="GO:0005829">
    <property type="term" value="C:cytosol"/>
    <property type="evidence" value="ECO:0007669"/>
    <property type="project" value="TreeGrafter"/>
</dbReference>